<dbReference type="RefSeq" id="WP_054475845.1">
    <property type="nucleotide sequence ID" value="NZ_CAWMRL010000003.1"/>
</dbReference>
<proteinExistence type="predicted"/>
<keyword evidence="2" id="KW-1185">Reference proteome</keyword>
<evidence type="ECO:0000313" key="2">
    <source>
        <dbReference type="Proteomes" id="UP000037727"/>
    </source>
</evidence>
<dbReference type="EMBL" id="LJCS01000003">
    <property type="protein sequence ID" value="KOY63689.1"/>
    <property type="molecule type" value="Genomic_DNA"/>
</dbReference>
<comment type="caution">
    <text evidence="1">The sequence shown here is derived from an EMBL/GenBank/DDBJ whole genome shotgun (WGS) entry which is preliminary data.</text>
</comment>
<reference evidence="1 2" key="1">
    <citation type="submission" date="2015-09" db="EMBL/GenBank/DDBJ databases">
        <title>Draft genome sequence and assembly of Photorhabdus sp. VMG, a bacterial symbiont associated with Heterorhabditis zealandica.</title>
        <authorList>
            <person name="Naidoo S."/>
            <person name="Featherston J."/>
            <person name="Mothupi B."/>
            <person name="Gray V.M."/>
        </authorList>
    </citation>
    <scope>NUCLEOTIDE SEQUENCE [LARGE SCALE GENOMIC DNA]</scope>
    <source>
        <strain evidence="1 2">VMG</strain>
    </source>
</reference>
<evidence type="ECO:0000313" key="1">
    <source>
        <dbReference type="EMBL" id="KOY63689.1"/>
    </source>
</evidence>
<name>A0ABR5KGD4_9GAMM</name>
<dbReference type="Proteomes" id="UP000037727">
    <property type="component" value="Unassembled WGS sequence"/>
</dbReference>
<sequence length="92" mass="10234">MPAFAVANDNAFLPTDTPARINSWLDYLTLKGGQFDPTDRLDIALRAYFINGGGYGYDRNIFDITPRTSPITTPLSQKEIQARIAAGNKKRK</sequence>
<gene>
    <name evidence="1" type="ORF">AM629_02535</name>
</gene>
<organism evidence="1 2">
    <name type="scientific">Photorhabdus heterorhabditis</name>
    <dbReference type="NCBI Taxonomy" id="880156"/>
    <lineage>
        <taxon>Bacteria</taxon>
        <taxon>Pseudomonadati</taxon>
        <taxon>Pseudomonadota</taxon>
        <taxon>Gammaproteobacteria</taxon>
        <taxon>Enterobacterales</taxon>
        <taxon>Morganellaceae</taxon>
        <taxon>Photorhabdus</taxon>
    </lineage>
</organism>
<accession>A0ABR5KGD4</accession>
<protein>
    <submittedName>
        <fullName evidence="1">Uncharacterized protein</fullName>
    </submittedName>
</protein>